<reference evidence="3" key="1">
    <citation type="submission" date="2016-06" db="UniProtKB">
        <authorList>
            <consortium name="WormBaseParasite"/>
        </authorList>
    </citation>
    <scope>IDENTIFICATION</scope>
</reference>
<organism evidence="3">
    <name type="scientific">Onchocerca flexuosa</name>
    <dbReference type="NCBI Taxonomy" id="387005"/>
    <lineage>
        <taxon>Eukaryota</taxon>
        <taxon>Metazoa</taxon>
        <taxon>Ecdysozoa</taxon>
        <taxon>Nematoda</taxon>
        <taxon>Chromadorea</taxon>
        <taxon>Rhabditida</taxon>
        <taxon>Spirurina</taxon>
        <taxon>Spiruromorpha</taxon>
        <taxon>Filarioidea</taxon>
        <taxon>Onchocercidae</taxon>
        <taxon>Onchocerca</taxon>
    </lineage>
</organism>
<dbReference type="AlphaFoldDB" id="A0A183HV35"/>
<dbReference type="WBParaSite" id="OFLC_0001134701-mRNA-1">
    <property type="protein sequence ID" value="OFLC_0001134701-mRNA-1"/>
    <property type="gene ID" value="OFLC_0001134701"/>
</dbReference>
<evidence type="ECO:0000313" key="1">
    <source>
        <dbReference type="EMBL" id="VDO75805.1"/>
    </source>
</evidence>
<proteinExistence type="predicted"/>
<reference evidence="1 2" key="2">
    <citation type="submission" date="2018-11" db="EMBL/GenBank/DDBJ databases">
        <authorList>
            <consortium name="Pathogen Informatics"/>
        </authorList>
    </citation>
    <scope>NUCLEOTIDE SEQUENCE [LARGE SCALE GENOMIC DNA]</scope>
</reference>
<gene>
    <name evidence="1" type="ORF">OFLC_LOCUS11346</name>
</gene>
<sequence length="112" mass="12738">MLEKNQTCTQDKRAELQNYEQCKNDATSEDENEEIEQIIPVRFTFHANTTLECSLIINHQSKEPSVELQLTVSSNAIFRAVILFAEGCLTHKTSGYTIYDPYIPCLHGLNNS</sequence>
<dbReference type="EMBL" id="UZAJ01016295">
    <property type="protein sequence ID" value="VDO75805.1"/>
    <property type="molecule type" value="Genomic_DNA"/>
</dbReference>
<evidence type="ECO:0000313" key="2">
    <source>
        <dbReference type="Proteomes" id="UP000267606"/>
    </source>
</evidence>
<dbReference type="Proteomes" id="UP000267606">
    <property type="component" value="Unassembled WGS sequence"/>
</dbReference>
<protein>
    <submittedName>
        <fullName evidence="3">BBS2_C domain-containing protein</fullName>
    </submittedName>
</protein>
<evidence type="ECO:0000313" key="3">
    <source>
        <dbReference type="WBParaSite" id="OFLC_0001134701-mRNA-1"/>
    </source>
</evidence>
<name>A0A183HV35_9BILA</name>
<accession>A0A183HV35</accession>
<keyword evidence="2" id="KW-1185">Reference proteome</keyword>
<dbReference type="STRING" id="387005.A0A183HV35"/>